<gene>
    <name evidence="2" type="ORF">GCM10009858_24120</name>
</gene>
<sequence>MRKRKQPGATFADLVKEPTWSQSDASRSGQHAPRPGRFNGAGEFFDLSGSQLELVVGNVPAEEAQRLLEAGAALVSESCGCGGSYGDCTPVWATDKQLHELRSGPPPQLTDRHSAPTWLDAWAGERGSVVFAHGDISWGNVLD</sequence>
<evidence type="ECO:0000313" key="2">
    <source>
        <dbReference type="EMBL" id="GAA2485351.1"/>
    </source>
</evidence>
<name>A0ABP5YTQ1_9MICO</name>
<reference evidence="3" key="1">
    <citation type="journal article" date="2019" name="Int. J. Syst. Evol. Microbiol.">
        <title>The Global Catalogue of Microorganisms (GCM) 10K type strain sequencing project: providing services to taxonomists for standard genome sequencing and annotation.</title>
        <authorList>
            <consortium name="The Broad Institute Genomics Platform"/>
            <consortium name="The Broad Institute Genome Sequencing Center for Infectious Disease"/>
            <person name="Wu L."/>
            <person name="Ma J."/>
        </authorList>
    </citation>
    <scope>NUCLEOTIDE SEQUENCE [LARGE SCALE GENOMIC DNA]</scope>
    <source>
        <strain evidence="3">JCM 16259</strain>
    </source>
</reference>
<comment type="caution">
    <text evidence="2">The sequence shown here is derived from an EMBL/GenBank/DDBJ whole genome shotgun (WGS) entry which is preliminary data.</text>
</comment>
<keyword evidence="3" id="KW-1185">Reference proteome</keyword>
<dbReference type="EMBL" id="BAAARE010000009">
    <property type="protein sequence ID" value="GAA2485351.1"/>
    <property type="molecule type" value="Genomic_DNA"/>
</dbReference>
<evidence type="ECO:0000256" key="1">
    <source>
        <dbReference type="SAM" id="MobiDB-lite"/>
    </source>
</evidence>
<feature type="region of interest" description="Disordered" evidence="1">
    <location>
        <begin position="1"/>
        <end position="41"/>
    </location>
</feature>
<organism evidence="2 3">
    <name type="scientific">Terrabacter carboxydivorans</name>
    <dbReference type="NCBI Taxonomy" id="619730"/>
    <lineage>
        <taxon>Bacteria</taxon>
        <taxon>Bacillati</taxon>
        <taxon>Actinomycetota</taxon>
        <taxon>Actinomycetes</taxon>
        <taxon>Micrococcales</taxon>
        <taxon>Intrasporangiaceae</taxon>
        <taxon>Terrabacter</taxon>
    </lineage>
</organism>
<accession>A0ABP5YTQ1</accession>
<dbReference type="RefSeq" id="WP_344255152.1">
    <property type="nucleotide sequence ID" value="NZ_BAAARE010000009.1"/>
</dbReference>
<protein>
    <recommendedName>
        <fullName evidence="4">Aminoglycoside phosphotransferase domain-containing protein</fullName>
    </recommendedName>
</protein>
<evidence type="ECO:0000313" key="3">
    <source>
        <dbReference type="Proteomes" id="UP001500730"/>
    </source>
</evidence>
<proteinExistence type="predicted"/>
<dbReference type="Proteomes" id="UP001500730">
    <property type="component" value="Unassembled WGS sequence"/>
</dbReference>
<feature type="compositionally biased region" description="Polar residues" evidence="1">
    <location>
        <begin position="19"/>
        <end position="29"/>
    </location>
</feature>
<evidence type="ECO:0008006" key="4">
    <source>
        <dbReference type="Google" id="ProtNLM"/>
    </source>
</evidence>